<dbReference type="EMBL" id="HG793312">
    <property type="protein sequence ID" value="CRL31393.1"/>
    <property type="molecule type" value="Genomic_DNA"/>
</dbReference>
<name>A0A0G4PY48_PENC3</name>
<evidence type="ECO:0000313" key="1">
    <source>
        <dbReference type="EMBL" id="CRL31393.1"/>
    </source>
</evidence>
<dbReference type="Proteomes" id="UP000053732">
    <property type="component" value="Unassembled WGS sequence"/>
</dbReference>
<sequence length="38" mass="4563">MLNFLIGIKACSSLDLTSRRYWPTLEQYSEWLDVNERN</sequence>
<dbReference type="AlphaFoldDB" id="A0A0G4PY48"/>
<protein>
    <submittedName>
        <fullName evidence="1">Str. FM013</fullName>
    </submittedName>
</protein>
<proteinExistence type="predicted"/>
<evidence type="ECO:0000313" key="2">
    <source>
        <dbReference type="Proteomes" id="UP000053732"/>
    </source>
</evidence>
<reference evidence="1 2" key="1">
    <citation type="journal article" date="2014" name="Nat. Commun.">
        <title>Multiple recent horizontal transfers of a large genomic region in cheese making fungi.</title>
        <authorList>
            <person name="Cheeseman K."/>
            <person name="Ropars J."/>
            <person name="Renault P."/>
            <person name="Dupont J."/>
            <person name="Gouzy J."/>
            <person name="Branca A."/>
            <person name="Abraham A.L."/>
            <person name="Ceppi M."/>
            <person name="Conseiller E."/>
            <person name="Debuchy R."/>
            <person name="Malagnac F."/>
            <person name="Goarin A."/>
            <person name="Silar P."/>
            <person name="Lacoste S."/>
            <person name="Sallet E."/>
            <person name="Bensimon A."/>
            <person name="Giraud T."/>
            <person name="Brygoo Y."/>
        </authorList>
    </citation>
    <scope>NUCLEOTIDE SEQUENCE [LARGE SCALE GENOMIC DNA]</scope>
    <source>
        <strain evidence="2">FM 013</strain>
    </source>
</reference>
<keyword evidence="2" id="KW-1185">Reference proteome</keyword>
<gene>
    <name evidence="1" type="ORF">PCAMFM013_S3Jg000004</name>
</gene>
<accession>A0A0G4PY48</accession>
<organism evidence="1 2">
    <name type="scientific">Penicillium camemberti (strain FM 013)</name>
    <dbReference type="NCBI Taxonomy" id="1429867"/>
    <lineage>
        <taxon>Eukaryota</taxon>
        <taxon>Fungi</taxon>
        <taxon>Dikarya</taxon>
        <taxon>Ascomycota</taxon>
        <taxon>Pezizomycotina</taxon>
        <taxon>Eurotiomycetes</taxon>
        <taxon>Eurotiomycetidae</taxon>
        <taxon>Eurotiales</taxon>
        <taxon>Aspergillaceae</taxon>
        <taxon>Penicillium</taxon>
    </lineage>
</organism>